<dbReference type="Gene3D" id="3.40.50.150">
    <property type="entry name" value="Vaccinia Virus protein VP39"/>
    <property type="match status" value="1"/>
</dbReference>
<dbReference type="InterPro" id="IPR029063">
    <property type="entry name" value="SAM-dependent_MTases_sf"/>
</dbReference>
<comment type="similarity">
    <text evidence="1">Belongs to the N(4)/N(6)-methyltransferase family.</text>
</comment>
<dbReference type="GO" id="GO:0009307">
    <property type="term" value="P:DNA restriction-modification system"/>
    <property type="evidence" value="ECO:0007669"/>
    <property type="project" value="UniProtKB-KW"/>
</dbReference>
<dbReference type="InterPro" id="IPR044946">
    <property type="entry name" value="Restrct_endonuc_typeI_TRD_sf"/>
</dbReference>
<dbReference type="AlphaFoldDB" id="A0ABD7LH45"/>
<dbReference type="EMBL" id="FKJW01000003">
    <property type="protein sequence ID" value="SAK14463.1"/>
    <property type="molecule type" value="Genomic_DNA"/>
</dbReference>
<dbReference type="GO" id="GO:0008168">
    <property type="term" value="F:methyltransferase activity"/>
    <property type="evidence" value="ECO:0007669"/>
    <property type="project" value="UniProtKB-KW"/>
</dbReference>
<evidence type="ECO:0000259" key="4">
    <source>
        <dbReference type="Pfam" id="PF02384"/>
    </source>
</evidence>
<evidence type="ECO:0000313" key="6">
    <source>
        <dbReference type="Proteomes" id="UP000196218"/>
    </source>
</evidence>
<dbReference type="InterPro" id="IPR003356">
    <property type="entry name" value="DNA_methylase_A-5"/>
</dbReference>
<name>A0ABD7LH45_9BURK</name>
<sequence>MLQLLLAKLYDEHAHQSKPKTQLDIQDFAALGNDAKTAQAYFNAVLEKAVGYYQKHLPKPIDKKLPAKVAGETLLEICKMLAPIRLIASKRDVIQSFYMKFAKGLYKWDLAQFFTPPTVTDFIVEVLNPQFGEHIKDPACGSADFLTAAFHKRRAFDPDYADCIWGVDNSKNAVQVAVLNMLLNGDGKSNIREGDSLASVDDEEEHYDILVCNPPFGVRIVEKSKTILRKFELGHEWAEDKNGRLRKQEKLLDSQETGLLFVEVCVKQAKSGGGRIGIILPNGYLANRSKKYFVFREWLLRNCKIVALCSFPRFTFKTSGADVSATVVYLEKRAEPLADARDDDSYRFAVEMIENVGWNLGDKKASPRYLRNLEDGSYIVDENGEKILDADFGDILDDLRGSAAAADFPWLAEGIDVPSGRKAGWSVDIQDVLDDPDLTLDPKRHCRKFRELRKQIAKQAHFELGDVVEFLPEKTTADGKKIRKSDKVVYRYIEIGDIGYGDFKATEYRGWELPDRAKHFAEPGDIYIGAIWGSVSKWCLIPDETTGYVVTNGCHRLRLKPGKERYLPDLVAFMCTEWSGPTYLRTRGLS</sequence>
<feature type="domain" description="DNA methylase adenine-specific" evidence="4">
    <location>
        <begin position="110"/>
        <end position="333"/>
    </location>
</feature>
<dbReference type="InterPro" id="IPR002052">
    <property type="entry name" value="DNA_methylase_N6_adenine_CS"/>
</dbReference>
<comment type="caution">
    <text evidence="5">The sequence shown here is derived from an EMBL/GenBank/DDBJ whole genome shotgun (WGS) entry which is preliminary data.</text>
</comment>
<dbReference type="Pfam" id="PF02384">
    <property type="entry name" value="N6_Mtase"/>
    <property type="match status" value="1"/>
</dbReference>
<proteinExistence type="inferred from homology"/>
<reference evidence="5 6" key="1">
    <citation type="submission" date="2016-04" db="EMBL/GenBank/DDBJ databases">
        <authorList>
            <person name="Peeters C."/>
        </authorList>
    </citation>
    <scope>NUCLEOTIDE SEQUENCE [LARGE SCALE GENOMIC DNA]</scope>
    <source>
        <strain evidence="5">LMG 29311</strain>
    </source>
</reference>
<dbReference type="GO" id="GO:0003677">
    <property type="term" value="F:DNA binding"/>
    <property type="evidence" value="ECO:0007669"/>
    <property type="project" value="UniProtKB-KW"/>
</dbReference>
<evidence type="ECO:0000313" key="5">
    <source>
        <dbReference type="EMBL" id="SAK14463.1"/>
    </source>
</evidence>
<dbReference type="CDD" id="cd02440">
    <property type="entry name" value="AdoMet_MTases"/>
    <property type="match status" value="1"/>
</dbReference>
<keyword evidence="5" id="KW-0808">Transferase</keyword>
<dbReference type="PRINTS" id="PR00507">
    <property type="entry name" value="N12N6MTFRASE"/>
</dbReference>
<keyword evidence="3" id="KW-0238">DNA-binding</keyword>
<dbReference type="InterPro" id="IPR052916">
    <property type="entry name" value="Type-I_RE_MTase_Subunit"/>
</dbReference>
<protein>
    <submittedName>
        <fullName evidence="5">Methyltransferase small domain protein</fullName>
    </submittedName>
</protein>
<evidence type="ECO:0000256" key="3">
    <source>
        <dbReference type="ARBA" id="ARBA00023125"/>
    </source>
</evidence>
<keyword evidence="5" id="KW-0489">Methyltransferase</keyword>
<keyword evidence="2" id="KW-0680">Restriction system</keyword>
<evidence type="ECO:0000256" key="2">
    <source>
        <dbReference type="ARBA" id="ARBA00022747"/>
    </source>
</evidence>
<dbReference type="PANTHER" id="PTHR42998:SF1">
    <property type="entry name" value="TYPE I RESTRICTION ENZYME HINDI METHYLASE SUBUNIT"/>
    <property type="match status" value="1"/>
</dbReference>
<accession>A0ABD7LH45</accession>
<dbReference type="SUPFAM" id="SSF53335">
    <property type="entry name" value="S-adenosyl-L-methionine-dependent methyltransferases"/>
    <property type="match status" value="1"/>
</dbReference>
<dbReference type="GO" id="GO:0032259">
    <property type="term" value="P:methylation"/>
    <property type="evidence" value="ECO:0007669"/>
    <property type="project" value="UniProtKB-KW"/>
</dbReference>
<gene>
    <name evidence="5" type="ORF">UA18_01013</name>
</gene>
<evidence type="ECO:0000256" key="1">
    <source>
        <dbReference type="ARBA" id="ARBA00006594"/>
    </source>
</evidence>
<dbReference type="SUPFAM" id="SSF116734">
    <property type="entry name" value="DNA methylase specificity domain"/>
    <property type="match status" value="1"/>
</dbReference>
<dbReference type="Proteomes" id="UP000196218">
    <property type="component" value="Unassembled WGS sequence"/>
</dbReference>
<dbReference type="PROSITE" id="PS00092">
    <property type="entry name" value="N6_MTASE"/>
    <property type="match status" value="1"/>
</dbReference>
<organism evidence="5 6">
    <name type="scientific">Burkholderia multivorans</name>
    <dbReference type="NCBI Taxonomy" id="87883"/>
    <lineage>
        <taxon>Bacteria</taxon>
        <taxon>Pseudomonadati</taxon>
        <taxon>Pseudomonadota</taxon>
        <taxon>Betaproteobacteria</taxon>
        <taxon>Burkholderiales</taxon>
        <taxon>Burkholderiaceae</taxon>
        <taxon>Burkholderia</taxon>
        <taxon>Burkholderia cepacia complex</taxon>
    </lineage>
</organism>
<dbReference type="PANTHER" id="PTHR42998">
    <property type="entry name" value="TYPE I RESTRICTION ENZYME HINDVIIP M PROTEIN-RELATED"/>
    <property type="match status" value="1"/>
</dbReference>
<dbReference type="Gene3D" id="3.90.220.20">
    <property type="entry name" value="DNA methylase specificity domains"/>
    <property type="match status" value="1"/>
</dbReference>